<proteinExistence type="predicted"/>
<evidence type="ECO:0000313" key="3">
    <source>
        <dbReference type="Proteomes" id="UP001596484"/>
    </source>
</evidence>
<comment type="caution">
    <text evidence="2">The sequence shown here is derived from an EMBL/GenBank/DDBJ whole genome shotgun (WGS) entry which is preliminary data.</text>
</comment>
<dbReference type="Proteomes" id="UP001596484">
    <property type="component" value="Unassembled WGS sequence"/>
</dbReference>
<name>A0ABW2S1Z4_9NOCA</name>
<evidence type="ECO:0000256" key="1">
    <source>
        <dbReference type="SAM" id="MobiDB-lite"/>
    </source>
</evidence>
<sequence>MRVSLPHPARARMHHNAGAPALGRIVPASADGPPPNVTVSVV</sequence>
<dbReference type="EMBL" id="JBHTCS010000023">
    <property type="protein sequence ID" value="MFC7450020.1"/>
    <property type="molecule type" value="Genomic_DNA"/>
</dbReference>
<feature type="region of interest" description="Disordered" evidence="1">
    <location>
        <begin position="1"/>
        <end position="42"/>
    </location>
</feature>
<evidence type="ECO:0000313" key="2">
    <source>
        <dbReference type="EMBL" id="MFC7450020.1"/>
    </source>
</evidence>
<gene>
    <name evidence="2" type="ORF">ACFQS9_19160</name>
</gene>
<accession>A0ABW2S1Z4</accession>
<protein>
    <submittedName>
        <fullName evidence="2">Uncharacterized protein</fullName>
    </submittedName>
</protein>
<organism evidence="2 3">
    <name type="scientific">Rhodococcus daqingensis</name>
    <dbReference type="NCBI Taxonomy" id="2479363"/>
    <lineage>
        <taxon>Bacteria</taxon>
        <taxon>Bacillati</taxon>
        <taxon>Actinomycetota</taxon>
        <taxon>Actinomycetes</taxon>
        <taxon>Mycobacteriales</taxon>
        <taxon>Nocardiaceae</taxon>
        <taxon>Rhodococcus</taxon>
    </lineage>
</organism>
<reference evidence="3" key="1">
    <citation type="journal article" date="2019" name="Int. J. Syst. Evol. Microbiol.">
        <title>The Global Catalogue of Microorganisms (GCM) 10K type strain sequencing project: providing services to taxonomists for standard genome sequencing and annotation.</title>
        <authorList>
            <consortium name="The Broad Institute Genomics Platform"/>
            <consortium name="The Broad Institute Genome Sequencing Center for Infectious Disease"/>
            <person name="Wu L."/>
            <person name="Ma J."/>
        </authorList>
    </citation>
    <scope>NUCLEOTIDE SEQUENCE [LARGE SCALE GENOMIC DNA]</scope>
    <source>
        <strain evidence="3">ICMP 19430</strain>
    </source>
</reference>
<keyword evidence="3" id="KW-1185">Reference proteome</keyword>